<name>A0AAW1Q492_9CHLO</name>
<dbReference type="AlphaFoldDB" id="A0AAW1Q492"/>
<accession>A0AAW1Q492</accession>
<protein>
    <submittedName>
        <fullName evidence="2">Uncharacterized protein</fullName>
    </submittedName>
</protein>
<comment type="caution">
    <text evidence="2">The sequence shown here is derived from an EMBL/GenBank/DDBJ whole genome shotgun (WGS) entry which is preliminary data.</text>
</comment>
<evidence type="ECO:0000313" key="3">
    <source>
        <dbReference type="Proteomes" id="UP001489004"/>
    </source>
</evidence>
<feature type="region of interest" description="Disordered" evidence="1">
    <location>
        <begin position="167"/>
        <end position="190"/>
    </location>
</feature>
<dbReference type="Proteomes" id="UP001489004">
    <property type="component" value="Unassembled WGS sequence"/>
</dbReference>
<proteinExistence type="predicted"/>
<reference evidence="2 3" key="1">
    <citation type="journal article" date="2024" name="Nat. Commun.">
        <title>Phylogenomics reveals the evolutionary origins of lichenization in chlorophyte algae.</title>
        <authorList>
            <person name="Puginier C."/>
            <person name="Libourel C."/>
            <person name="Otte J."/>
            <person name="Skaloud P."/>
            <person name="Haon M."/>
            <person name="Grisel S."/>
            <person name="Petersen M."/>
            <person name="Berrin J.G."/>
            <person name="Delaux P.M."/>
            <person name="Dal Grande F."/>
            <person name="Keller J."/>
        </authorList>
    </citation>
    <scope>NUCLEOTIDE SEQUENCE [LARGE SCALE GENOMIC DNA]</scope>
    <source>
        <strain evidence="2 3">SAG 2043</strain>
    </source>
</reference>
<gene>
    <name evidence="2" type="ORF">WJX72_007352</name>
</gene>
<sequence>MSTSPAGQLALGHAVSSSAFQPATASAVPAVNSFTAGETTVEQPSSNSTIVAVVEPVAATVVSPAEDQQLLLLGGPNAPAAGLSFTTAVDAPEPPAAPEAAAVLAAQEVVFEDAVLAAAIQVSTKQQPLQSAEAAVPAVEATTKAEAGGLAPEYDARLRAVKEAAEARQREEERRSQRRAAAMSQLQAKVEKEPAGEHALAVTPTHTKLKAAMVPLLPLLHWVAAVWTWIQAAAHQAFVRAFGSDPDVKAA</sequence>
<keyword evidence="3" id="KW-1185">Reference proteome</keyword>
<dbReference type="EMBL" id="JALJOR010000006">
    <property type="protein sequence ID" value="KAK9815645.1"/>
    <property type="molecule type" value="Genomic_DNA"/>
</dbReference>
<evidence type="ECO:0000313" key="2">
    <source>
        <dbReference type="EMBL" id="KAK9815645.1"/>
    </source>
</evidence>
<organism evidence="2 3">
    <name type="scientific">[Myrmecia] bisecta</name>
    <dbReference type="NCBI Taxonomy" id="41462"/>
    <lineage>
        <taxon>Eukaryota</taxon>
        <taxon>Viridiplantae</taxon>
        <taxon>Chlorophyta</taxon>
        <taxon>core chlorophytes</taxon>
        <taxon>Trebouxiophyceae</taxon>
        <taxon>Trebouxiales</taxon>
        <taxon>Trebouxiaceae</taxon>
        <taxon>Myrmecia</taxon>
    </lineage>
</organism>
<evidence type="ECO:0000256" key="1">
    <source>
        <dbReference type="SAM" id="MobiDB-lite"/>
    </source>
</evidence>